<evidence type="ECO:0000256" key="11">
    <source>
        <dbReference type="ARBA" id="ARBA00022786"/>
    </source>
</evidence>
<dbReference type="InterPro" id="IPR036390">
    <property type="entry name" value="WH_DNA-bd_sf"/>
</dbReference>
<comment type="caution">
    <text evidence="20">The sequence shown here is derived from an EMBL/GenBank/DDBJ whole genome shotgun (WGS) entry which is preliminary data.</text>
</comment>
<feature type="compositionally biased region" description="Polar residues" evidence="16">
    <location>
        <begin position="17"/>
        <end position="36"/>
    </location>
</feature>
<evidence type="ECO:0000256" key="1">
    <source>
        <dbReference type="ARBA" id="ARBA00004177"/>
    </source>
</evidence>
<evidence type="ECO:0000256" key="13">
    <source>
        <dbReference type="ARBA" id="ARBA00022840"/>
    </source>
</evidence>
<evidence type="ECO:0000256" key="2">
    <source>
        <dbReference type="ARBA" id="ARBA00004496"/>
    </source>
</evidence>
<keyword evidence="8" id="KW-0967">Endosome</keyword>
<dbReference type="SMART" id="SM00330">
    <property type="entry name" value="PIPKc"/>
    <property type="match status" value="1"/>
</dbReference>
<dbReference type="Gene3D" id="1.10.10.10">
    <property type="entry name" value="Winged helix-like DNA-binding domain superfamily/Winged helix DNA-binding domain"/>
    <property type="match status" value="1"/>
</dbReference>
<keyword evidence="13 15" id="KW-0067">ATP-binding</keyword>
<keyword evidence="12" id="KW-0862">Zinc</keyword>
<dbReference type="InterPro" id="IPR027484">
    <property type="entry name" value="PInositol-4-P-5-kinase_N"/>
</dbReference>
<dbReference type="InterPro" id="IPR043548">
    <property type="entry name" value="PIKfyve"/>
</dbReference>
<dbReference type="GO" id="GO:0005524">
    <property type="term" value="F:ATP binding"/>
    <property type="evidence" value="ECO:0007669"/>
    <property type="project" value="UniProtKB-UniRule"/>
</dbReference>
<dbReference type="Gene3D" id="3.50.7.10">
    <property type="entry name" value="GroEL"/>
    <property type="match status" value="1"/>
</dbReference>
<feature type="region of interest" description="Disordered" evidence="16">
    <location>
        <begin position="485"/>
        <end position="521"/>
    </location>
</feature>
<keyword evidence="11" id="KW-0833">Ubl conjugation pathway</keyword>
<evidence type="ECO:0000259" key="17">
    <source>
        <dbReference type="PROSITE" id="PS50178"/>
    </source>
</evidence>
<dbReference type="Gene3D" id="3.30.810.10">
    <property type="entry name" value="2-Layer Sandwich"/>
    <property type="match status" value="1"/>
</dbReference>
<dbReference type="PROSITE" id="PS50186">
    <property type="entry name" value="DEP"/>
    <property type="match status" value="1"/>
</dbReference>
<dbReference type="SUPFAM" id="SSF52029">
    <property type="entry name" value="GroEL apical domain-like"/>
    <property type="match status" value="1"/>
</dbReference>
<feature type="region of interest" description="Disordered" evidence="16">
    <location>
        <begin position="1678"/>
        <end position="1705"/>
    </location>
</feature>
<name>A0AAV7KF86_9METZ</name>
<dbReference type="GO" id="GO:0046488">
    <property type="term" value="P:phosphatidylinositol metabolic process"/>
    <property type="evidence" value="ECO:0007669"/>
    <property type="project" value="UniProtKB-UniRule"/>
</dbReference>
<dbReference type="GO" id="GO:0035556">
    <property type="term" value="P:intracellular signal transduction"/>
    <property type="evidence" value="ECO:0007669"/>
    <property type="project" value="InterPro"/>
</dbReference>
<keyword evidence="9 14" id="KW-0863">Zinc-finger</keyword>
<feature type="region of interest" description="Disordered" evidence="16">
    <location>
        <begin position="17"/>
        <end position="42"/>
    </location>
</feature>
<evidence type="ECO:0000256" key="9">
    <source>
        <dbReference type="ARBA" id="ARBA00022771"/>
    </source>
</evidence>
<dbReference type="GO" id="GO:0000285">
    <property type="term" value="F:1-phosphatidylinositol-3-phosphate 5-kinase activity"/>
    <property type="evidence" value="ECO:0007669"/>
    <property type="project" value="UniProtKB-EC"/>
</dbReference>
<feature type="region of interest" description="Disordered" evidence="16">
    <location>
        <begin position="132"/>
        <end position="159"/>
    </location>
</feature>
<dbReference type="Gene3D" id="3.30.40.10">
    <property type="entry name" value="Zinc/RING finger domain, C3HC4 (zinc finger)"/>
    <property type="match status" value="1"/>
</dbReference>
<dbReference type="InterPro" id="IPR000591">
    <property type="entry name" value="DEP_dom"/>
</dbReference>
<dbReference type="GO" id="GO:0032438">
    <property type="term" value="P:melanosome organization"/>
    <property type="evidence" value="ECO:0007669"/>
    <property type="project" value="TreeGrafter"/>
</dbReference>
<dbReference type="SMART" id="SM00064">
    <property type="entry name" value="FYVE"/>
    <property type="match status" value="1"/>
</dbReference>
<dbReference type="InterPro" id="IPR036388">
    <property type="entry name" value="WH-like_DNA-bd_sf"/>
</dbReference>
<protein>
    <recommendedName>
        <fullName evidence="3">1-phosphatidylinositol-3-phosphate 5-kinase</fullName>
        <ecNumber evidence="3">2.7.1.150</ecNumber>
    </recommendedName>
</protein>
<feature type="compositionally biased region" description="Polar residues" evidence="16">
    <location>
        <begin position="501"/>
        <end position="517"/>
    </location>
</feature>
<dbReference type="CDD" id="cd04371">
    <property type="entry name" value="DEP"/>
    <property type="match status" value="1"/>
</dbReference>
<feature type="domain" description="FYVE-type" evidence="17">
    <location>
        <begin position="203"/>
        <end position="263"/>
    </location>
</feature>
<dbReference type="SMART" id="SM00049">
    <property type="entry name" value="DEP"/>
    <property type="match status" value="1"/>
</dbReference>
<keyword evidence="7 15" id="KW-0547">Nucleotide-binding</keyword>
<evidence type="ECO:0000256" key="7">
    <source>
        <dbReference type="ARBA" id="ARBA00022741"/>
    </source>
</evidence>
<keyword evidence="21" id="KW-1185">Reference proteome</keyword>
<dbReference type="Pfam" id="PF00118">
    <property type="entry name" value="Cpn60_TCP1"/>
    <property type="match status" value="1"/>
</dbReference>
<evidence type="ECO:0000256" key="16">
    <source>
        <dbReference type="SAM" id="MobiDB-lite"/>
    </source>
</evidence>
<dbReference type="CDD" id="cd17300">
    <property type="entry name" value="PIPKc_PIKfyve"/>
    <property type="match status" value="1"/>
</dbReference>
<evidence type="ECO:0000256" key="14">
    <source>
        <dbReference type="PROSITE-ProRule" id="PRU00091"/>
    </source>
</evidence>
<dbReference type="Pfam" id="PF00610">
    <property type="entry name" value="DEP"/>
    <property type="match status" value="1"/>
</dbReference>
<evidence type="ECO:0000256" key="10">
    <source>
        <dbReference type="ARBA" id="ARBA00022777"/>
    </source>
</evidence>
<dbReference type="Proteomes" id="UP001165289">
    <property type="component" value="Unassembled WGS sequence"/>
</dbReference>
<keyword evidence="4" id="KW-0963">Cytoplasm</keyword>
<dbReference type="FunFam" id="3.50.7.10:FF:000007">
    <property type="entry name" value="1-phosphatidylinositol 3-phosphate 5-kinase isoform X1"/>
    <property type="match status" value="1"/>
</dbReference>
<dbReference type="SUPFAM" id="SSF46785">
    <property type="entry name" value="Winged helix' DNA-binding domain"/>
    <property type="match status" value="1"/>
</dbReference>
<dbReference type="PANTHER" id="PTHR46715:SF1">
    <property type="entry name" value="1-PHOSPHATIDYLINOSITOL 3-PHOSPHATE 5-KINASE"/>
    <property type="match status" value="1"/>
</dbReference>
<dbReference type="CDD" id="cd15725">
    <property type="entry name" value="FYVE_PIKfyve_Fab1"/>
    <property type="match status" value="1"/>
</dbReference>
<dbReference type="FunFam" id="3.30.810.10:FF:000001">
    <property type="entry name" value="1-phosphatidylinositol 3-phosphate 5-kinase FAB1"/>
    <property type="match status" value="1"/>
</dbReference>
<dbReference type="GO" id="GO:0008270">
    <property type="term" value="F:zinc ion binding"/>
    <property type="evidence" value="ECO:0007669"/>
    <property type="project" value="UniProtKB-KW"/>
</dbReference>
<dbReference type="GO" id="GO:0090385">
    <property type="term" value="P:phagosome-lysosome fusion"/>
    <property type="evidence" value="ECO:0007669"/>
    <property type="project" value="TreeGrafter"/>
</dbReference>
<dbReference type="PROSITE" id="PS51455">
    <property type="entry name" value="PIPK"/>
    <property type="match status" value="1"/>
</dbReference>
<dbReference type="SUPFAM" id="SSF57903">
    <property type="entry name" value="FYVE/PHD zinc finger"/>
    <property type="match status" value="1"/>
</dbReference>
<dbReference type="InterPro" id="IPR011011">
    <property type="entry name" value="Znf_FYVE_PHD"/>
</dbReference>
<evidence type="ECO:0000256" key="3">
    <source>
        <dbReference type="ARBA" id="ARBA00012009"/>
    </source>
</evidence>
<dbReference type="InterPro" id="IPR044769">
    <property type="entry name" value="PIKfyve_PIPKc"/>
</dbReference>
<feature type="domain" description="PIPK" evidence="19">
    <location>
        <begin position="1765"/>
        <end position="2087"/>
    </location>
</feature>
<dbReference type="GO" id="GO:0005768">
    <property type="term" value="C:endosome"/>
    <property type="evidence" value="ECO:0007669"/>
    <property type="project" value="UniProtKB-SubCell"/>
</dbReference>
<evidence type="ECO:0000259" key="18">
    <source>
        <dbReference type="PROSITE" id="PS50186"/>
    </source>
</evidence>
<dbReference type="EC" id="2.7.1.150" evidence="3"/>
<reference evidence="20 21" key="1">
    <citation type="journal article" date="2023" name="BMC Biol.">
        <title>The compact genome of the sponge Oopsacas minuta (Hexactinellida) is lacking key metazoan core genes.</title>
        <authorList>
            <person name="Santini S."/>
            <person name="Schenkelaars Q."/>
            <person name="Jourda C."/>
            <person name="Duchesne M."/>
            <person name="Belahbib H."/>
            <person name="Rocher C."/>
            <person name="Selva M."/>
            <person name="Riesgo A."/>
            <person name="Vervoort M."/>
            <person name="Leys S.P."/>
            <person name="Kodjabachian L."/>
            <person name="Le Bivic A."/>
            <person name="Borchiellini C."/>
            <person name="Claverie J.M."/>
            <person name="Renard E."/>
        </authorList>
    </citation>
    <scope>NUCLEOTIDE SEQUENCE [LARGE SCALE GENOMIC DNA]</scope>
    <source>
        <strain evidence="20">SPO-2</strain>
    </source>
</reference>
<dbReference type="GO" id="GO:0012506">
    <property type="term" value="C:vesicle membrane"/>
    <property type="evidence" value="ECO:0007669"/>
    <property type="project" value="TreeGrafter"/>
</dbReference>
<gene>
    <name evidence="20" type="ORF">LOD99_15021</name>
</gene>
<evidence type="ECO:0000256" key="5">
    <source>
        <dbReference type="ARBA" id="ARBA00022679"/>
    </source>
</evidence>
<evidence type="ECO:0000259" key="19">
    <source>
        <dbReference type="PROSITE" id="PS51455"/>
    </source>
</evidence>
<dbReference type="GO" id="GO:1903426">
    <property type="term" value="P:regulation of reactive oxygen species biosynthetic process"/>
    <property type="evidence" value="ECO:0007669"/>
    <property type="project" value="TreeGrafter"/>
</dbReference>
<feature type="compositionally biased region" description="Polar residues" evidence="16">
    <location>
        <begin position="1694"/>
        <end position="1704"/>
    </location>
</feature>
<keyword evidence="6" id="KW-0479">Metal-binding</keyword>
<dbReference type="InterPro" id="IPR017455">
    <property type="entry name" value="Znf_FYVE-rel"/>
</dbReference>
<accession>A0AAV7KF86</accession>
<dbReference type="EMBL" id="JAKMXF010000066">
    <property type="protein sequence ID" value="KAI6659350.1"/>
    <property type="molecule type" value="Genomic_DNA"/>
</dbReference>
<feature type="compositionally biased region" description="Basic and acidic residues" evidence="16">
    <location>
        <begin position="485"/>
        <end position="500"/>
    </location>
</feature>
<feature type="region of interest" description="Disordered" evidence="16">
    <location>
        <begin position="1568"/>
        <end position="1594"/>
    </location>
</feature>
<dbReference type="InterPro" id="IPR027409">
    <property type="entry name" value="GroEL-like_apical_dom_sf"/>
</dbReference>
<evidence type="ECO:0000256" key="4">
    <source>
        <dbReference type="ARBA" id="ARBA00022490"/>
    </source>
</evidence>
<evidence type="ECO:0000256" key="15">
    <source>
        <dbReference type="PROSITE-ProRule" id="PRU00781"/>
    </source>
</evidence>
<sequence length="2106" mass="240269">MTLNYDCSSRIVTFATGQNENQPDDTQPHNHMTSPSDKNELETVYSTSRQQIDILSNYLTQSTKEVNTNTDSLTFFQPVEFDDSTSVEEEIGQYNLRPVNKTIVKTELSTKGLTPSPSVCLGSTLSLPAKRTEEYQSGSKLSSQSLQQQQQEVKDNETYSTSGLEAKQIQKRNVVFDVLTRLSRSKLSEDRPSDDMRQYWMADRTCKECYECGQVFTTFRRRHHCRICGQIFCAKCCSEYAPGQMFGLNTNQRVCSYCHRVIRVYAQTTSGTADMNNFLMETSNLSQQKPKFLSYSVNDSNETYDIPFNPNFASNTPAKINLKTEPNIKVVNSQGSLDIDPSHIDVVDEEDQLPIAKDTLLAVWMKMQDLDSGLTLQTQRHRFKHYRNAITGAQVVDWLLSNKIAETQHYAENIGKALVDAKWLTPATNSTIPFKNDNRPYNLVYSTNVQDSKLPLEKDKADPLWLQAIDFNDEDDEMFDLHKNETGNIPHRDSISKRDANQPSESNFHLPTVSKFDTNNDTKRSSMATKLDEGVSFVDAYLGNSYIMSPSLPLRRASSLGQLNITQPSDFPRIDIEHFRDSVELRLTDSLPAVDKFDSSMYNSKRVGSDPCLLDKTMYLDSNSGTLNDRHTSMKGIFRKSFHEFDEGEAQKRLDQYTKTHLSSLMLQELYQGGLSSKWFDVLMPIITEISQTVRLNLQHDEVIDIRKFAKFKKVSGGAMADSEIIYGVVCSKNLTSKHTQKYYNKPKVLLLRCAFEFERKENKISSFDMLIMQEKEYISNLVNKVLALEPNLVIVERSVARIAQEMLINNGITLVTNMKSSVINRIARSTAGHQLVSLDQLSWEIQLGVCKKFFLKTFTISENETKTLMFFEGCPPVLGCSVCLRGGSRKELIKIKKIANFVLLSAYNLHLENAFIRDTFTKPLPIRTLPKYSLSSGYPTPPSSPRLKFAPAIQHTNGLCENALPLSGQSLCTEPSEELTQDLTTPFYKVFEKHIFTLSPHLVLNPPYLHTYNGTLSKVRKYLPNMLYWSNQFESIDASVVMGIDEANFSRETLCNSLTQLDNLSVFRGLSFISNRKPDIDRKKGKSGTYKKFDSNSNNYSTSVTSHKTYSVDSSSNLPAGFVKGITFKPTDYFSSSTSHWFVNAIILGTAPKNTFDGLLANYRATAQFSHLHQDQYPISLYLKYPDVKIEQYQLQDNSIESKLLLNDEKSTELDQKIDVLPTSEYLELDHDDYLEDFTYSTKRVDCFDMKYHQKIPVLFSSNSIESPNWPLACIKPWVIIMDFYGKRDIDLYNFLMKYCFRPNYNCLTDKCRVKMNKHLRYFAHGDAAIFLRTDVIKELSSEFERIRTWGQCITCKSSTPVSILSPEAQAFSFAKFLELKFYGKHLIRRLSSQQCTHAVFSDQIQFFSYGKWIAAFEYQKLNLKDVVLTSSLLTFDAKTLLLNQDWAKELKFLNSKMAETFNLLYTKLEILNKSLISEESTISEYKIKLAHEETDLMEKVKSLIAKADEFGCFSNDPQIHDNTQSFYKSTLEYLQDHLAYIKGVFSKAIRKWNNLYQGLVDSDSVSKQQKSIPGPSSRTYSDFTPSTTTKEFSVSNTIPEEIDNKYIDYDNFEVDSEQSNPDLSSLSSGRGSLIQHSDHYSLPSSPVKSSAAFMVFPKQNSLTAPSTSEVHGEVYAPSDFPTQEPPKRQMSEPPNFNTQKTKSLGRMGNKDFIEKKRPSIQKGFFTPVPLPFNTGDHFTLECGQIPLAIYESEPSSIIAYGLNSTSYKDKLSQLLRLEKTTKKNNISGTYSNDLAEEDRSVKSDINSDHEEHIELEFEDSGTHFYCKVFYAQQFMRLREEIYSEGEDCFIRSLSRCVDWAARGGKTRATFRKVLDNQFIIKQMSRTEVDSFITFANSYFAYIKSMIGNEKPTTLAKVLGVYRIGFRNTITNQSMKEDVLVIENLFYLHKCSKVFDLKGSLRNRYLQPNNKDSDVLLDENLLEYIGQTPIFLRPHAKSVLACAIENDSAFLSRHLIMDYSLLVGIDEESQQLLVGIIDYIRTFTWDKKLEMWVKSSGILGGGGKAPTVISPEKYKKRFCEAIDKYFPMVPDKWTVIGTEKIHLSS</sequence>
<dbReference type="InterPro" id="IPR000306">
    <property type="entry name" value="Znf_FYVE"/>
</dbReference>
<feature type="compositionally biased region" description="Low complexity" evidence="16">
    <location>
        <begin position="136"/>
        <end position="151"/>
    </location>
</feature>
<organism evidence="20 21">
    <name type="scientific">Oopsacas minuta</name>
    <dbReference type="NCBI Taxonomy" id="111878"/>
    <lineage>
        <taxon>Eukaryota</taxon>
        <taxon>Metazoa</taxon>
        <taxon>Porifera</taxon>
        <taxon>Hexactinellida</taxon>
        <taxon>Hexasterophora</taxon>
        <taxon>Lyssacinosida</taxon>
        <taxon>Leucopsacidae</taxon>
        <taxon>Oopsacas</taxon>
    </lineage>
</organism>
<dbReference type="GO" id="GO:0052810">
    <property type="term" value="F:1-phosphatidylinositol-5-kinase activity"/>
    <property type="evidence" value="ECO:0007669"/>
    <property type="project" value="TreeGrafter"/>
</dbReference>
<evidence type="ECO:0000313" key="21">
    <source>
        <dbReference type="Proteomes" id="UP001165289"/>
    </source>
</evidence>
<dbReference type="InterPro" id="IPR027483">
    <property type="entry name" value="PInositol-4-P-4/5-kinase_C_sf"/>
</dbReference>
<dbReference type="SUPFAM" id="SSF56104">
    <property type="entry name" value="SAICAR synthase-like"/>
    <property type="match status" value="1"/>
</dbReference>
<proteinExistence type="predicted"/>
<dbReference type="InterPro" id="IPR013083">
    <property type="entry name" value="Znf_RING/FYVE/PHD"/>
</dbReference>
<dbReference type="InterPro" id="IPR002498">
    <property type="entry name" value="PInositol-4-P-4/5-kinase_core"/>
</dbReference>
<dbReference type="InterPro" id="IPR002423">
    <property type="entry name" value="Cpn60/GroEL/TCP-1"/>
</dbReference>
<keyword evidence="10 15" id="KW-0418">Kinase</keyword>
<dbReference type="Pfam" id="PF01363">
    <property type="entry name" value="FYVE"/>
    <property type="match status" value="1"/>
</dbReference>
<keyword evidence="5 15" id="KW-0808">Transferase</keyword>
<dbReference type="PANTHER" id="PTHR46715">
    <property type="entry name" value="1-PHOSPHATIDYLINOSITOL 3-PHOSPHATE 5-KINASE"/>
    <property type="match status" value="1"/>
</dbReference>
<dbReference type="Gene3D" id="3.30.800.10">
    <property type="entry name" value="Phosphatidylinositol Phosphate Kinase II Beta"/>
    <property type="match status" value="1"/>
</dbReference>
<feature type="domain" description="DEP" evidence="18">
    <location>
        <begin position="370"/>
        <end position="445"/>
    </location>
</feature>
<evidence type="ECO:0000313" key="20">
    <source>
        <dbReference type="EMBL" id="KAI6659350.1"/>
    </source>
</evidence>
<dbReference type="Pfam" id="PF01504">
    <property type="entry name" value="PIP5K"/>
    <property type="match status" value="1"/>
</dbReference>
<dbReference type="FunFam" id="3.30.40.10:FF:000510">
    <property type="entry name" value="Phosphatidylinositol 3,5-kinase"/>
    <property type="match status" value="1"/>
</dbReference>
<dbReference type="PROSITE" id="PS50178">
    <property type="entry name" value="ZF_FYVE"/>
    <property type="match status" value="1"/>
</dbReference>
<evidence type="ECO:0000256" key="12">
    <source>
        <dbReference type="ARBA" id="ARBA00022833"/>
    </source>
</evidence>
<evidence type="ECO:0000256" key="6">
    <source>
        <dbReference type="ARBA" id="ARBA00022723"/>
    </source>
</evidence>
<evidence type="ECO:0000256" key="8">
    <source>
        <dbReference type="ARBA" id="ARBA00022753"/>
    </source>
</evidence>
<comment type="subcellular location">
    <subcellularLocation>
        <location evidence="2">Cytoplasm</location>
    </subcellularLocation>
    <subcellularLocation>
        <location evidence="1">Endosome</location>
    </subcellularLocation>
</comment>